<gene>
    <name evidence="1" type="ORF">VFH_V091720</name>
</gene>
<accession>A0AAV1AWZ6</accession>
<sequence>MGAVDEQSWITGTDRFGSDRCILFPQWYAFFIGYFICRLAIAWPQASVSAYYVAYAQNPENFPFESTINERLNQFPIASQSPSTPEMKAIQEVFRRIL</sequence>
<organism evidence="1 2">
    <name type="scientific">Vicia faba</name>
    <name type="common">Broad bean</name>
    <name type="synonym">Faba vulgaris</name>
    <dbReference type="NCBI Taxonomy" id="3906"/>
    <lineage>
        <taxon>Eukaryota</taxon>
        <taxon>Viridiplantae</taxon>
        <taxon>Streptophyta</taxon>
        <taxon>Embryophyta</taxon>
        <taxon>Tracheophyta</taxon>
        <taxon>Spermatophyta</taxon>
        <taxon>Magnoliopsida</taxon>
        <taxon>eudicotyledons</taxon>
        <taxon>Gunneridae</taxon>
        <taxon>Pentapetalae</taxon>
        <taxon>rosids</taxon>
        <taxon>fabids</taxon>
        <taxon>Fabales</taxon>
        <taxon>Fabaceae</taxon>
        <taxon>Papilionoideae</taxon>
        <taxon>50 kb inversion clade</taxon>
        <taxon>NPAAA clade</taxon>
        <taxon>Hologalegina</taxon>
        <taxon>IRL clade</taxon>
        <taxon>Fabeae</taxon>
        <taxon>Vicia</taxon>
    </lineage>
</organism>
<name>A0AAV1AWZ6_VICFA</name>
<keyword evidence="2" id="KW-1185">Reference proteome</keyword>
<reference evidence="1 2" key="1">
    <citation type="submission" date="2023-01" db="EMBL/GenBank/DDBJ databases">
        <authorList>
            <person name="Kreplak J."/>
        </authorList>
    </citation>
    <scope>NUCLEOTIDE SEQUENCE [LARGE SCALE GENOMIC DNA]</scope>
</reference>
<evidence type="ECO:0000313" key="1">
    <source>
        <dbReference type="EMBL" id="CAI8613668.1"/>
    </source>
</evidence>
<protein>
    <submittedName>
        <fullName evidence="1">Uncharacterized protein</fullName>
    </submittedName>
</protein>
<evidence type="ECO:0000313" key="2">
    <source>
        <dbReference type="Proteomes" id="UP001157006"/>
    </source>
</evidence>
<dbReference type="EMBL" id="OX451740">
    <property type="protein sequence ID" value="CAI8613668.1"/>
    <property type="molecule type" value="Genomic_DNA"/>
</dbReference>
<dbReference type="Proteomes" id="UP001157006">
    <property type="component" value="Chromosome 5"/>
</dbReference>
<proteinExistence type="predicted"/>
<dbReference type="AlphaFoldDB" id="A0AAV1AWZ6"/>